<name>A0A5C5SFP0_9STRE</name>
<gene>
    <name evidence="2" type="ORF">FRX57_01765</name>
</gene>
<keyword evidence="1" id="KW-0812">Transmembrane</keyword>
<keyword evidence="1" id="KW-1133">Transmembrane helix</keyword>
<reference evidence="2 3" key="1">
    <citation type="submission" date="2019-08" db="EMBL/GenBank/DDBJ databases">
        <authorList>
            <person name="Lei W."/>
        </authorList>
    </citation>
    <scope>NUCLEOTIDE SEQUENCE [LARGE SCALE GENOMIC DNA]</scope>
    <source>
        <strain evidence="2 3">CCUG 66496</strain>
    </source>
</reference>
<dbReference type="Pfam" id="PF10066">
    <property type="entry name" value="DUF2304"/>
    <property type="match status" value="1"/>
</dbReference>
<feature type="transmembrane region" description="Helical" evidence="1">
    <location>
        <begin position="69"/>
        <end position="89"/>
    </location>
</feature>
<evidence type="ECO:0000256" key="1">
    <source>
        <dbReference type="SAM" id="Phobius"/>
    </source>
</evidence>
<evidence type="ECO:0000313" key="3">
    <source>
        <dbReference type="Proteomes" id="UP000317430"/>
    </source>
</evidence>
<protein>
    <submittedName>
        <fullName evidence="2">DUF2304 domain-containing protein</fullName>
    </submittedName>
</protein>
<keyword evidence="3" id="KW-1185">Reference proteome</keyword>
<feature type="transmembrane region" description="Helical" evidence="1">
    <location>
        <begin position="36"/>
        <end position="57"/>
    </location>
</feature>
<sequence>MTITASLFISLVILTFVIYLLSLIKHNKLLIKYSLSWVLTAVVILFFVWVPQSLLLLTKALGIYSPTNMLFFLGFCLSLCIIFSLTNTLSRQSVKIKTLTQELALLKKEGFVTDDKE</sequence>
<evidence type="ECO:0000313" key="2">
    <source>
        <dbReference type="EMBL" id="TWS98953.1"/>
    </source>
</evidence>
<proteinExistence type="predicted"/>
<keyword evidence="1" id="KW-0472">Membrane</keyword>
<dbReference type="RefSeq" id="WP_146566031.1">
    <property type="nucleotide sequence ID" value="NZ_VOHL01000001.1"/>
</dbReference>
<accession>A0A5C5SFP0</accession>
<dbReference type="AlphaFoldDB" id="A0A5C5SFP0"/>
<feature type="transmembrane region" description="Helical" evidence="1">
    <location>
        <begin position="6"/>
        <end position="24"/>
    </location>
</feature>
<dbReference type="EMBL" id="VOHL01000001">
    <property type="protein sequence ID" value="TWS98953.1"/>
    <property type="molecule type" value="Genomic_DNA"/>
</dbReference>
<dbReference type="InterPro" id="IPR019277">
    <property type="entry name" value="DUF2304"/>
</dbReference>
<organism evidence="2 3">
    <name type="scientific">Streptococcus cuniculipharyngis</name>
    <dbReference type="NCBI Taxonomy" id="1562651"/>
    <lineage>
        <taxon>Bacteria</taxon>
        <taxon>Bacillati</taxon>
        <taxon>Bacillota</taxon>
        <taxon>Bacilli</taxon>
        <taxon>Lactobacillales</taxon>
        <taxon>Streptococcaceae</taxon>
        <taxon>Streptococcus</taxon>
    </lineage>
</organism>
<comment type="caution">
    <text evidence="2">The sequence shown here is derived from an EMBL/GenBank/DDBJ whole genome shotgun (WGS) entry which is preliminary data.</text>
</comment>
<dbReference type="Proteomes" id="UP000317430">
    <property type="component" value="Unassembled WGS sequence"/>
</dbReference>
<dbReference type="OrthoDB" id="2876319at2"/>